<dbReference type="SUPFAM" id="SSF82866">
    <property type="entry name" value="Multidrug efflux transporter AcrB transmembrane domain"/>
    <property type="match status" value="1"/>
</dbReference>
<dbReference type="GO" id="GO:0006605">
    <property type="term" value="P:protein targeting"/>
    <property type="evidence" value="ECO:0007669"/>
    <property type="project" value="UniProtKB-UniRule"/>
</dbReference>
<dbReference type="HAMAP" id="MF_01464_B">
    <property type="entry name" value="SecF_B"/>
    <property type="match status" value="1"/>
</dbReference>
<dbReference type="Pfam" id="PF07549">
    <property type="entry name" value="Sec_GG"/>
    <property type="match status" value="1"/>
</dbReference>
<evidence type="ECO:0000259" key="11">
    <source>
        <dbReference type="PROSITE" id="PS50156"/>
    </source>
</evidence>
<keyword evidence="8 10" id="KW-0811">Translocation</keyword>
<evidence type="ECO:0000313" key="12">
    <source>
        <dbReference type="EMBL" id="MBE7525626.1"/>
    </source>
</evidence>
<dbReference type="GO" id="GO:0015450">
    <property type="term" value="F:protein-transporting ATPase activity"/>
    <property type="evidence" value="ECO:0007669"/>
    <property type="project" value="InterPro"/>
</dbReference>
<dbReference type="Proteomes" id="UP000710385">
    <property type="component" value="Unassembled WGS sequence"/>
</dbReference>
<dbReference type="InterPro" id="IPR048634">
    <property type="entry name" value="SecD_SecF_C"/>
</dbReference>
<dbReference type="Pfam" id="PF02355">
    <property type="entry name" value="SecD_SecF_C"/>
    <property type="match status" value="1"/>
</dbReference>
<keyword evidence="7 10" id="KW-1133">Transmembrane helix</keyword>
<dbReference type="EMBL" id="JABTTY010000001">
    <property type="protein sequence ID" value="MBE7525626.1"/>
    <property type="molecule type" value="Genomic_DNA"/>
</dbReference>
<feature type="transmembrane region" description="Helical" evidence="10">
    <location>
        <begin position="154"/>
        <end position="176"/>
    </location>
</feature>
<feature type="transmembrane region" description="Helical" evidence="10">
    <location>
        <begin position="237"/>
        <end position="255"/>
    </location>
</feature>
<dbReference type="PANTHER" id="PTHR30081:SF8">
    <property type="entry name" value="PROTEIN TRANSLOCASE SUBUNIT SECF"/>
    <property type="match status" value="1"/>
</dbReference>
<comment type="function">
    <text evidence="10">Part of the Sec protein translocase complex. Interacts with the SecYEG preprotein conducting channel. SecDF uses the proton motive force (PMF) to complete protein translocation after the ATP-dependent function of SecA.</text>
</comment>
<sequence>MGIIKLRAVWYALSGLLFTGSFFSLAVYGLNFGIDFTGGSLLALRFEERPATLEIERMLQPYDTGKVIIQPVGDTDVNIRSKSLNEETHQNIISAFQDQYPNVTELRFDSIGPSVGAELRSKSLWALAISFGLILVYIAYAYRKVSVPVQNWKYGVITLITALHDVVIPLGVFSLLGKFAGVEVGTPFVVAVLTVLGYSINDTIVVFDRIRENLHRLSGRFEEIVGASLTQTYVRSLNTSLTTLFAIVAVYLFGGESLRNFALTFIIGVIAGTYSSIFISSPLLVTWQKLSSRNGK</sequence>
<evidence type="ECO:0000256" key="4">
    <source>
        <dbReference type="ARBA" id="ARBA00022519"/>
    </source>
</evidence>
<comment type="subunit">
    <text evidence="10">Forms a complex with SecD. Part of the essential Sec protein translocation apparatus which comprises SecA, SecYEG and auxiliary proteins SecDF. Other proteins may also be involved.</text>
</comment>
<feature type="domain" description="SSD" evidence="11">
    <location>
        <begin position="123"/>
        <end position="286"/>
    </location>
</feature>
<keyword evidence="9 10" id="KW-0472">Membrane</keyword>
<evidence type="ECO:0000256" key="5">
    <source>
        <dbReference type="ARBA" id="ARBA00022692"/>
    </source>
</evidence>
<evidence type="ECO:0000256" key="1">
    <source>
        <dbReference type="ARBA" id="ARBA00004651"/>
    </source>
</evidence>
<feature type="transmembrane region" description="Helical" evidence="10">
    <location>
        <begin position="188"/>
        <end position="207"/>
    </location>
</feature>
<keyword evidence="5 10" id="KW-0812">Transmembrane</keyword>
<dbReference type="Gene3D" id="1.20.1640.10">
    <property type="entry name" value="Multidrug efflux transporter AcrB transmembrane domain"/>
    <property type="match status" value="1"/>
</dbReference>
<dbReference type="AlphaFoldDB" id="A0A928Y705"/>
<keyword evidence="2 10" id="KW-0813">Transport</keyword>
<evidence type="ECO:0000256" key="2">
    <source>
        <dbReference type="ARBA" id="ARBA00022448"/>
    </source>
</evidence>
<dbReference type="GO" id="GO:0043952">
    <property type="term" value="P:protein transport by the Sec complex"/>
    <property type="evidence" value="ECO:0007669"/>
    <property type="project" value="UniProtKB-UniRule"/>
</dbReference>
<dbReference type="InterPro" id="IPR022645">
    <property type="entry name" value="SecD/SecF_bac"/>
</dbReference>
<protein>
    <recommendedName>
        <fullName evidence="10">Protein-export membrane protein SecF</fullName>
    </recommendedName>
</protein>
<evidence type="ECO:0000256" key="10">
    <source>
        <dbReference type="HAMAP-Rule" id="MF_01464"/>
    </source>
</evidence>
<evidence type="ECO:0000256" key="7">
    <source>
        <dbReference type="ARBA" id="ARBA00022989"/>
    </source>
</evidence>
<dbReference type="NCBIfam" id="TIGR00966">
    <property type="entry name" value="transloc_SecF"/>
    <property type="match status" value="1"/>
</dbReference>
<keyword evidence="3 10" id="KW-1003">Cell membrane</keyword>
<dbReference type="InterPro" id="IPR005665">
    <property type="entry name" value="SecF_bac"/>
</dbReference>
<feature type="transmembrane region" description="Helical" evidence="10">
    <location>
        <begin position="123"/>
        <end position="142"/>
    </location>
</feature>
<proteinExistence type="inferred from homology"/>
<reference evidence="12" key="1">
    <citation type="submission" date="2020-05" db="EMBL/GenBank/DDBJ databases">
        <title>High-Quality Genomes of Partial-Nitritation/Anammox System by Hierarchical Clustering Based Hybrid Assembly.</title>
        <authorList>
            <person name="Liu L."/>
            <person name="Wang Y."/>
            <person name="Che Y."/>
            <person name="Chen Y."/>
            <person name="Xia Y."/>
            <person name="Luo R."/>
            <person name="Cheng S.H."/>
            <person name="Zheng C."/>
            <person name="Zhang T."/>
        </authorList>
    </citation>
    <scope>NUCLEOTIDE SEQUENCE</scope>
    <source>
        <strain evidence="12">H1_PAT1</strain>
    </source>
</reference>
<comment type="caution">
    <text evidence="12">The sequence shown here is derived from an EMBL/GenBank/DDBJ whole genome shotgun (WGS) entry which is preliminary data.</text>
</comment>
<comment type="subcellular location">
    <subcellularLocation>
        <location evidence="1 10">Cell membrane</location>
        <topology evidence="1 10">Multi-pass membrane protein</topology>
    </subcellularLocation>
</comment>
<name>A0A928Y705_UNCKA</name>
<gene>
    <name evidence="10 12" type="primary">secF</name>
    <name evidence="12" type="ORF">HS096_04555</name>
</gene>
<evidence type="ECO:0000256" key="6">
    <source>
        <dbReference type="ARBA" id="ARBA00022927"/>
    </source>
</evidence>
<keyword evidence="4" id="KW-0997">Cell inner membrane</keyword>
<evidence type="ECO:0000256" key="9">
    <source>
        <dbReference type="ARBA" id="ARBA00023136"/>
    </source>
</evidence>
<comment type="similarity">
    <text evidence="10">Belongs to the SecD/SecF family. SecF subfamily.</text>
</comment>
<dbReference type="GO" id="GO:0005886">
    <property type="term" value="C:plasma membrane"/>
    <property type="evidence" value="ECO:0007669"/>
    <property type="project" value="UniProtKB-SubCell"/>
</dbReference>
<evidence type="ECO:0000256" key="3">
    <source>
        <dbReference type="ARBA" id="ARBA00022475"/>
    </source>
</evidence>
<dbReference type="PANTHER" id="PTHR30081">
    <property type="entry name" value="PROTEIN-EXPORT MEMBRANE PROTEIN SEC"/>
    <property type="match status" value="1"/>
</dbReference>
<dbReference type="PRINTS" id="PR01755">
    <property type="entry name" value="SECFTRNLCASE"/>
</dbReference>
<feature type="transmembrane region" description="Helical" evidence="10">
    <location>
        <begin position="9"/>
        <end position="30"/>
    </location>
</feature>
<dbReference type="InterPro" id="IPR022646">
    <property type="entry name" value="SecD/SecF_CS"/>
</dbReference>
<dbReference type="InterPro" id="IPR022813">
    <property type="entry name" value="SecD/SecF_arch_bac"/>
</dbReference>
<organism evidence="12 13">
    <name type="scientific">candidate division WWE3 bacterium</name>
    <dbReference type="NCBI Taxonomy" id="2053526"/>
    <lineage>
        <taxon>Bacteria</taxon>
        <taxon>Katanobacteria</taxon>
    </lineage>
</organism>
<evidence type="ECO:0000313" key="13">
    <source>
        <dbReference type="Proteomes" id="UP000710385"/>
    </source>
</evidence>
<dbReference type="GO" id="GO:0065002">
    <property type="term" value="P:intracellular protein transmembrane transport"/>
    <property type="evidence" value="ECO:0007669"/>
    <property type="project" value="UniProtKB-UniRule"/>
</dbReference>
<feature type="transmembrane region" description="Helical" evidence="10">
    <location>
        <begin position="261"/>
        <end position="287"/>
    </location>
</feature>
<dbReference type="InterPro" id="IPR000731">
    <property type="entry name" value="SSD"/>
</dbReference>
<keyword evidence="6 10" id="KW-0653">Protein transport</keyword>
<dbReference type="PROSITE" id="PS50156">
    <property type="entry name" value="SSD"/>
    <property type="match status" value="1"/>
</dbReference>
<accession>A0A928Y705</accession>
<evidence type="ECO:0000256" key="8">
    <source>
        <dbReference type="ARBA" id="ARBA00023010"/>
    </source>
</evidence>